<keyword evidence="4" id="KW-0324">Glycolysis</keyword>
<dbReference type="OrthoDB" id="9783269at2"/>
<keyword evidence="5" id="KW-0413">Isomerase</keyword>
<name>A0A1X3D2W8_9NEIS</name>
<dbReference type="AlphaFoldDB" id="A0A1X3D2W8"/>
<comment type="caution">
    <text evidence="9">The sequence shown here is derived from an EMBL/GenBank/DDBJ whole genome shotgun (WGS) entry which is preliminary data.</text>
</comment>
<dbReference type="EC" id="5.4.2.11" evidence="2"/>
<feature type="binding site" evidence="7">
    <location>
        <position position="60"/>
    </location>
    <ligand>
        <name>substrate</name>
    </ligand>
</feature>
<keyword evidence="10" id="KW-1185">Reference proteome</keyword>
<dbReference type="SMART" id="SM00855">
    <property type="entry name" value="PGAM"/>
    <property type="match status" value="1"/>
</dbReference>
<organism evidence="9 10">
    <name type="scientific">Neisseria dentiae</name>
    <dbReference type="NCBI Taxonomy" id="194197"/>
    <lineage>
        <taxon>Bacteria</taxon>
        <taxon>Pseudomonadati</taxon>
        <taxon>Pseudomonadota</taxon>
        <taxon>Betaproteobacteria</taxon>
        <taxon>Neisseriales</taxon>
        <taxon>Neisseriaceae</taxon>
        <taxon>Neisseria</taxon>
    </lineage>
</organism>
<dbReference type="GO" id="GO:0004619">
    <property type="term" value="F:phosphoglycerate mutase activity"/>
    <property type="evidence" value="ECO:0007669"/>
    <property type="project" value="UniProtKB-EC"/>
</dbReference>
<dbReference type="Proteomes" id="UP000193118">
    <property type="component" value="Unassembled WGS sequence"/>
</dbReference>
<feature type="site" description="Transition state stabilizer" evidence="8">
    <location>
        <position position="174"/>
    </location>
</feature>
<dbReference type="InterPro" id="IPR013078">
    <property type="entry name" value="His_Pase_superF_clade-1"/>
</dbReference>
<dbReference type="SUPFAM" id="SSF53254">
    <property type="entry name" value="Phosphoglycerate mutase-like"/>
    <property type="match status" value="1"/>
</dbReference>
<accession>A0A1X3D2W8</accession>
<evidence type="ECO:0000256" key="1">
    <source>
        <dbReference type="ARBA" id="ARBA00006717"/>
    </source>
</evidence>
<comment type="similarity">
    <text evidence="1">Belongs to the phosphoglycerate mutase family. BPG-dependent PGAM subfamily.</text>
</comment>
<dbReference type="Gene3D" id="3.40.50.1240">
    <property type="entry name" value="Phosphoglycerate mutase-like"/>
    <property type="match status" value="1"/>
</dbReference>
<feature type="binding site" evidence="7">
    <location>
        <begin position="9"/>
        <end position="16"/>
    </location>
    <ligand>
        <name>substrate</name>
    </ligand>
</feature>
<dbReference type="InterPro" id="IPR005952">
    <property type="entry name" value="Phosphogly_mut1"/>
</dbReference>
<protein>
    <recommendedName>
        <fullName evidence="2">phosphoglycerate mutase (2,3-diphosphoglycerate-dependent)</fullName>
        <ecNumber evidence="2">5.4.2.11</ecNumber>
    </recommendedName>
</protein>
<dbReference type="GO" id="GO:0006096">
    <property type="term" value="P:glycolytic process"/>
    <property type="evidence" value="ECO:0007669"/>
    <property type="project" value="UniProtKB-KW"/>
</dbReference>
<evidence type="ECO:0000256" key="3">
    <source>
        <dbReference type="ARBA" id="ARBA00022432"/>
    </source>
</evidence>
<proteinExistence type="inferred from homology"/>
<evidence type="ECO:0000256" key="6">
    <source>
        <dbReference type="PIRSR" id="PIRSR613078-1"/>
    </source>
</evidence>
<dbReference type="CDD" id="cd07067">
    <property type="entry name" value="HP_PGM_like"/>
    <property type="match status" value="1"/>
</dbReference>
<reference evidence="10" key="1">
    <citation type="submission" date="2017-01" db="EMBL/GenBank/DDBJ databases">
        <authorList>
            <person name="Wolfgang W.J."/>
            <person name="Cole J."/>
            <person name="Wroblewski D."/>
            <person name="Mcginnis J."/>
            <person name="Musser K.A."/>
        </authorList>
    </citation>
    <scope>NUCLEOTIDE SEQUENCE [LARGE SCALE GENOMIC DNA]</scope>
    <source>
        <strain evidence="10">DSM 19151</strain>
    </source>
</reference>
<evidence type="ECO:0000256" key="7">
    <source>
        <dbReference type="PIRSR" id="PIRSR613078-2"/>
    </source>
</evidence>
<dbReference type="GeneID" id="94581639"/>
<dbReference type="STRING" id="194197.BWD09_11590"/>
<gene>
    <name evidence="9" type="ORF">BWD09_11590</name>
</gene>
<feature type="active site" description="Proton donor/acceptor" evidence="6">
    <location>
        <position position="87"/>
    </location>
</feature>
<feature type="active site" description="Tele-phosphohistidine intermediate" evidence="6">
    <location>
        <position position="10"/>
    </location>
</feature>
<evidence type="ECO:0000313" key="9">
    <source>
        <dbReference type="EMBL" id="OSI14044.1"/>
    </source>
</evidence>
<evidence type="ECO:0000256" key="4">
    <source>
        <dbReference type="ARBA" id="ARBA00023152"/>
    </source>
</evidence>
<dbReference type="GO" id="GO:0006094">
    <property type="term" value="P:gluconeogenesis"/>
    <property type="evidence" value="ECO:0007669"/>
    <property type="project" value="UniProtKB-KW"/>
</dbReference>
<dbReference type="PANTHER" id="PTHR11931">
    <property type="entry name" value="PHOSPHOGLYCERATE MUTASE"/>
    <property type="match status" value="1"/>
</dbReference>
<dbReference type="EMBL" id="MTBO01000045">
    <property type="protein sequence ID" value="OSI14044.1"/>
    <property type="molecule type" value="Genomic_DNA"/>
</dbReference>
<dbReference type="InterPro" id="IPR029033">
    <property type="entry name" value="His_PPase_superfam"/>
</dbReference>
<evidence type="ECO:0000256" key="8">
    <source>
        <dbReference type="PIRSR" id="PIRSR613078-3"/>
    </source>
</evidence>
<dbReference type="Pfam" id="PF00300">
    <property type="entry name" value="His_Phos_1"/>
    <property type="match status" value="1"/>
</dbReference>
<evidence type="ECO:0000256" key="2">
    <source>
        <dbReference type="ARBA" id="ARBA00012028"/>
    </source>
</evidence>
<keyword evidence="3" id="KW-0312">Gluconeogenesis</keyword>
<dbReference type="RefSeq" id="WP_085366955.1">
    <property type="nucleotide sequence ID" value="NZ_CAUJPZ010000018.1"/>
</dbReference>
<sequence length="220" mass="24038">MEITLYLVRHGKTVFNAVGRLQGWSDSPLMPEGREAALVLGNSLRREAVFDAAFASSSPRALETARLVLQAAGQAGLQITTLEALREYCFGGFEGEKTQTVYEMAAAHQGGADVETWLNRYRHGTHNILAESVSALDPLKLAETERQFVGRLQKGMAQLVESVPEGGNVLLVSHGMAITALLKSIDPTAVLYRSVKNATVLKLHFNGAKWRILSENIQYS</sequence>
<evidence type="ECO:0000313" key="10">
    <source>
        <dbReference type="Proteomes" id="UP000193118"/>
    </source>
</evidence>
<evidence type="ECO:0000256" key="5">
    <source>
        <dbReference type="ARBA" id="ARBA00023235"/>
    </source>
</evidence>